<keyword evidence="4" id="KW-1185">Reference proteome</keyword>
<protein>
    <submittedName>
        <fullName evidence="3">WhiB family transcriptional regulator</fullName>
    </submittedName>
</protein>
<evidence type="ECO:0000259" key="2">
    <source>
        <dbReference type="PROSITE" id="PS51674"/>
    </source>
</evidence>
<evidence type="ECO:0000313" key="4">
    <source>
        <dbReference type="Proteomes" id="UP001163064"/>
    </source>
</evidence>
<feature type="region of interest" description="Disordered" evidence="1">
    <location>
        <begin position="1"/>
        <end position="26"/>
    </location>
</feature>
<evidence type="ECO:0000313" key="3">
    <source>
        <dbReference type="EMBL" id="MCX3061884.1"/>
    </source>
</evidence>
<dbReference type="InterPro" id="IPR034768">
    <property type="entry name" value="4FE4S_WBL"/>
</dbReference>
<dbReference type="EMBL" id="JAPHNL010000248">
    <property type="protein sequence ID" value="MCX3061884.1"/>
    <property type="molecule type" value="Genomic_DNA"/>
</dbReference>
<comment type="caution">
    <text evidence="3">The sequence shown here is derived from an EMBL/GenBank/DDBJ whole genome shotgun (WGS) entry which is preliminary data.</text>
</comment>
<dbReference type="Pfam" id="PF02467">
    <property type="entry name" value="Whib"/>
    <property type="match status" value="1"/>
</dbReference>
<name>A0ABT3TXW3_9ACTN</name>
<sequence>MCRRCARQGDLVSSAGPFSSPPLSSAAWPSPAAAWRSAAACAGLPPKVVFSKKPKEAAPALRACARCAVRQACEEAVAPAESWFDGVCGGRLWRSGRPVPTPDRSLTVAAPRPAAPGGSVA</sequence>
<dbReference type="PROSITE" id="PS51674">
    <property type="entry name" value="4FE4S_WBL"/>
    <property type="match status" value="1"/>
</dbReference>
<reference evidence="3" key="1">
    <citation type="submission" date="2022-10" db="EMBL/GenBank/DDBJ databases">
        <title>Streptomyces beihaiensis sp. nov., a chitin degrading actinobacterium, isolated from shrimp pond soil.</title>
        <authorList>
            <person name="Xie J."/>
            <person name="Shen N."/>
        </authorList>
    </citation>
    <scope>NUCLEOTIDE SEQUENCE</scope>
    <source>
        <strain evidence="3">GXMU-J5</strain>
    </source>
</reference>
<dbReference type="RefSeq" id="WP_266601595.1">
    <property type="nucleotide sequence ID" value="NZ_JAPHNL010000248.1"/>
</dbReference>
<evidence type="ECO:0000256" key="1">
    <source>
        <dbReference type="SAM" id="MobiDB-lite"/>
    </source>
</evidence>
<dbReference type="Proteomes" id="UP001163064">
    <property type="component" value="Unassembled WGS sequence"/>
</dbReference>
<feature type="domain" description="4Fe-4S Wbl-type" evidence="2">
    <location>
        <begin position="40"/>
        <end position="98"/>
    </location>
</feature>
<feature type="compositionally biased region" description="Low complexity" evidence="1">
    <location>
        <begin position="13"/>
        <end position="26"/>
    </location>
</feature>
<gene>
    <name evidence="3" type="ORF">OFY01_19385</name>
</gene>
<accession>A0ABT3TXW3</accession>
<feature type="region of interest" description="Disordered" evidence="1">
    <location>
        <begin position="98"/>
        <end position="121"/>
    </location>
</feature>
<organism evidence="3 4">
    <name type="scientific">Streptomyces beihaiensis</name>
    <dbReference type="NCBI Taxonomy" id="2984495"/>
    <lineage>
        <taxon>Bacteria</taxon>
        <taxon>Bacillati</taxon>
        <taxon>Actinomycetota</taxon>
        <taxon>Actinomycetes</taxon>
        <taxon>Kitasatosporales</taxon>
        <taxon>Streptomycetaceae</taxon>
        <taxon>Streptomyces</taxon>
    </lineage>
</organism>
<proteinExistence type="predicted"/>